<feature type="active site" description="Proton acceptor" evidence="2">
    <location>
        <position position="48"/>
    </location>
</feature>
<evidence type="ECO:0000313" key="5">
    <source>
        <dbReference type="Proteomes" id="UP001342314"/>
    </source>
</evidence>
<feature type="domain" description="CN hydrolase" evidence="3">
    <location>
        <begin position="8"/>
        <end position="240"/>
    </location>
</feature>
<dbReference type="EMBL" id="BQKY01000013">
    <property type="protein sequence ID" value="GJN93347.1"/>
    <property type="molecule type" value="Genomic_DNA"/>
</dbReference>
<dbReference type="Proteomes" id="UP001342314">
    <property type="component" value="Unassembled WGS sequence"/>
</dbReference>
<dbReference type="InterPro" id="IPR003010">
    <property type="entry name" value="C-N_Hydrolase"/>
</dbReference>
<dbReference type="SUPFAM" id="SSF56317">
    <property type="entry name" value="Carbon-nitrogen hydrolase"/>
    <property type="match status" value="1"/>
</dbReference>
<evidence type="ECO:0000256" key="1">
    <source>
        <dbReference type="ARBA" id="ARBA00008129"/>
    </source>
</evidence>
<dbReference type="GO" id="GO:0000257">
    <property type="term" value="F:nitrilase activity"/>
    <property type="evidence" value="ECO:0007669"/>
    <property type="project" value="UniProtKB-ARBA"/>
</dbReference>
<keyword evidence="5" id="KW-1185">Reference proteome</keyword>
<evidence type="ECO:0000259" key="3">
    <source>
        <dbReference type="PROSITE" id="PS50263"/>
    </source>
</evidence>
<sequence length="272" mass="29761">MVTTQRQFKVAAAQVDAVFYDAQANLVKIIALIEEAAAAGAKLVVFSELALSGYPFHIWLKPYHEQIPYIEDFYTKAAVEADGLEMRALQATCVAHRIRAVIGFSERDGGSLFMSQWLIGPDGDVVVRRKLKPTSLERIVYGEGDGSDIRVHETELGRVGLLQCWQGNSAILTAYAIETGTFVVSASSYFSQQNLDKLFGAQGGPLTAGSGWTTIIDPEGRTLATAEHDKTCIIYADINLDACYKAKSVLDPLGHYARRDVFQDVVTDDSSM</sequence>
<proteinExistence type="inferred from homology"/>
<dbReference type="InterPro" id="IPR036526">
    <property type="entry name" value="C-N_Hydrolase_sf"/>
</dbReference>
<dbReference type="AlphaFoldDB" id="A0AAV5GV38"/>
<organism evidence="4 5">
    <name type="scientific">Rhodotorula paludigena</name>
    <dbReference type="NCBI Taxonomy" id="86838"/>
    <lineage>
        <taxon>Eukaryota</taxon>
        <taxon>Fungi</taxon>
        <taxon>Dikarya</taxon>
        <taxon>Basidiomycota</taxon>
        <taxon>Pucciniomycotina</taxon>
        <taxon>Microbotryomycetes</taxon>
        <taxon>Sporidiobolales</taxon>
        <taxon>Sporidiobolaceae</taxon>
        <taxon>Rhodotorula</taxon>
    </lineage>
</organism>
<dbReference type="PROSITE" id="PS00920">
    <property type="entry name" value="NITRIL_CHT_1"/>
    <property type="match status" value="1"/>
</dbReference>
<dbReference type="PROSITE" id="PS50263">
    <property type="entry name" value="CN_HYDROLASE"/>
    <property type="match status" value="1"/>
</dbReference>
<dbReference type="GO" id="GO:0016836">
    <property type="term" value="F:hydro-lyase activity"/>
    <property type="evidence" value="ECO:0007669"/>
    <property type="project" value="UniProtKB-ARBA"/>
</dbReference>
<name>A0AAV5GV38_9BASI</name>
<protein>
    <recommendedName>
        <fullName evidence="3">CN hydrolase domain-containing protein</fullName>
    </recommendedName>
</protein>
<dbReference type="PANTHER" id="PTHR46044:SF1">
    <property type="entry name" value="CN HYDROLASE DOMAIN-CONTAINING PROTEIN"/>
    <property type="match status" value="1"/>
</dbReference>
<dbReference type="Gene3D" id="3.60.110.10">
    <property type="entry name" value="Carbon-nitrogen hydrolase"/>
    <property type="match status" value="1"/>
</dbReference>
<evidence type="ECO:0000313" key="4">
    <source>
        <dbReference type="EMBL" id="GJN93347.1"/>
    </source>
</evidence>
<comment type="caution">
    <text evidence="4">The sequence shown here is derived from an EMBL/GenBank/DDBJ whole genome shotgun (WGS) entry which is preliminary data.</text>
</comment>
<comment type="similarity">
    <text evidence="1">Belongs to the carbon-nitrogen hydrolase superfamily. Nitrilase family.</text>
</comment>
<accession>A0AAV5GV38</accession>
<evidence type="ECO:0000256" key="2">
    <source>
        <dbReference type="PROSITE-ProRule" id="PRU10139"/>
    </source>
</evidence>
<dbReference type="InterPro" id="IPR000132">
    <property type="entry name" value="Nitrilase/CN_hydratase_CS"/>
</dbReference>
<dbReference type="Pfam" id="PF00795">
    <property type="entry name" value="CN_hydrolase"/>
    <property type="match status" value="1"/>
</dbReference>
<gene>
    <name evidence="4" type="ORF">Rhopal_006400-T1</name>
</gene>
<reference evidence="4 5" key="1">
    <citation type="submission" date="2021-12" db="EMBL/GenBank/DDBJ databases">
        <title>High titer production of polyol ester of fatty acids by Rhodotorula paludigena BS15 towards product separation-free biomass refinery.</title>
        <authorList>
            <person name="Mano J."/>
            <person name="Ono H."/>
            <person name="Tanaka T."/>
            <person name="Naito K."/>
            <person name="Sushida H."/>
            <person name="Ike M."/>
            <person name="Tokuyasu K."/>
            <person name="Kitaoka M."/>
        </authorList>
    </citation>
    <scope>NUCLEOTIDE SEQUENCE [LARGE SCALE GENOMIC DNA]</scope>
    <source>
        <strain evidence="4 5">BS15</strain>
    </source>
</reference>
<dbReference type="InterPro" id="IPR044149">
    <property type="entry name" value="Nitrilases_CHs"/>
</dbReference>
<dbReference type="PANTHER" id="PTHR46044">
    <property type="entry name" value="NITRILASE"/>
    <property type="match status" value="1"/>
</dbReference>